<dbReference type="Proteomes" id="UP001168990">
    <property type="component" value="Unassembled WGS sequence"/>
</dbReference>
<gene>
    <name evidence="1" type="ORF">PV328_007834</name>
</gene>
<accession>A0AA39F1J7</accession>
<sequence length="155" mass="17747">MSHFVCCILFCSNSGKNSSYRSFVSQCNKEGIQSLLCQIILAIFPKQYKNKEVNSELVLNKYNLNMKRNCESAINRQFVSTNSSWKKSFQRLKFREDDQNKRFNNKDEISNNLEKSSTSQKLLSPIIILSNGIIKETGDNEQVTQCGNSSIEINT</sequence>
<evidence type="ECO:0000313" key="2">
    <source>
        <dbReference type="Proteomes" id="UP001168990"/>
    </source>
</evidence>
<name>A0AA39F1J7_9HYME</name>
<evidence type="ECO:0000313" key="1">
    <source>
        <dbReference type="EMBL" id="KAK0160423.1"/>
    </source>
</evidence>
<reference evidence="1" key="1">
    <citation type="journal article" date="2023" name="bioRxiv">
        <title>Scaffold-level genome assemblies of two parasitoid biocontrol wasps reveal the parthenogenesis mechanism and an associated novel virus.</title>
        <authorList>
            <person name="Inwood S."/>
            <person name="Skelly J."/>
            <person name="Guhlin J."/>
            <person name="Harrop T."/>
            <person name="Goldson S."/>
            <person name="Dearden P."/>
        </authorList>
    </citation>
    <scope>NUCLEOTIDE SEQUENCE</scope>
    <source>
        <strain evidence="1">Irish</strain>
        <tissue evidence="1">Whole body</tissue>
    </source>
</reference>
<protein>
    <submittedName>
        <fullName evidence="1">Uncharacterized protein</fullName>
    </submittedName>
</protein>
<keyword evidence="2" id="KW-1185">Reference proteome</keyword>
<dbReference type="EMBL" id="JAQQBS010001423">
    <property type="protein sequence ID" value="KAK0160423.1"/>
    <property type="molecule type" value="Genomic_DNA"/>
</dbReference>
<organism evidence="1 2">
    <name type="scientific">Microctonus aethiopoides</name>
    <dbReference type="NCBI Taxonomy" id="144406"/>
    <lineage>
        <taxon>Eukaryota</taxon>
        <taxon>Metazoa</taxon>
        <taxon>Ecdysozoa</taxon>
        <taxon>Arthropoda</taxon>
        <taxon>Hexapoda</taxon>
        <taxon>Insecta</taxon>
        <taxon>Pterygota</taxon>
        <taxon>Neoptera</taxon>
        <taxon>Endopterygota</taxon>
        <taxon>Hymenoptera</taxon>
        <taxon>Apocrita</taxon>
        <taxon>Ichneumonoidea</taxon>
        <taxon>Braconidae</taxon>
        <taxon>Euphorinae</taxon>
        <taxon>Microctonus</taxon>
    </lineage>
</organism>
<reference evidence="1" key="2">
    <citation type="submission" date="2023-03" db="EMBL/GenBank/DDBJ databases">
        <authorList>
            <person name="Inwood S.N."/>
            <person name="Skelly J.G."/>
            <person name="Guhlin J."/>
            <person name="Harrop T.W.R."/>
            <person name="Goldson S.G."/>
            <person name="Dearden P.K."/>
        </authorList>
    </citation>
    <scope>NUCLEOTIDE SEQUENCE</scope>
    <source>
        <strain evidence="1">Irish</strain>
        <tissue evidence="1">Whole body</tissue>
    </source>
</reference>
<comment type="caution">
    <text evidence="1">The sequence shown here is derived from an EMBL/GenBank/DDBJ whole genome shotgun (WGS) entry which is preliminary data.</text>
</comment>
<proteinExistence type="predicted"/>
<dbReference type="AlphaFoldDB" id="A0AA39F1J7"/>